<dbReference type="RefSeq" id="WP_184205318.1">
    <property type="nucleotide sequence ID" value="NZ_JACHIF010000001.1"/>
</dbReference>
<dbReference type="PANTHER" id="PTHR43606:SF2">
    <property type="entry name" value="ALKALINE PHOSPHATASE FAMILY PROTEIN (AFU_ORTHOLOGUE AFUA_5G03860)"/>
    <property type="match status" value="1"/>
</dbReference>
<dbReference type="EC" id="3.1.3.1" evidence="3"/>
<comment type="caution">
    <text evidence="3">The sequence shown here is derived from an EMBL/GenBank/DDBJ whole genome shotgun (WGS) entry which is preliminary data.</text>
</comment>
<proteinExistence type="predicted"/>
<dbReference type="EMBL" id="JACHIF010000001">
    <property type="protein sequence ID" value="MBB5036436.1"/>
    <property type="molecule type" value="Genomic_DNA"/>
</dbReference>
<evidence type="ECO:0000259" key="2">
    <source>
        <dbReference type="Pfam" id="PF16655"/>
    </source>
</evidence>
<feature type="domain" description="Phospholipase D N-terminal" evidence="2">
    <location>
        <begin position="53"/>
        <end position="148"/>
    </location>
</feature>
<protein>
    <submittedName>
        <fullName evidence="3">Alkaline phosphatase D</fullName>
        <ecNumber evidence="3">3.1.3.1</ecNumber>
    </submittedName>
</protein>
<reference evidence="3 4" key="1">
    <citation type="submission" date="2020-08" db="EMBL/GenBank/DDBJ databases">
        <title>Genomic Encyclopedia of Type Strains, Phase IV (KMG-IV): sequencing the most valuable type-strain genomes for metagenomic binning, comparative biology and taxonomic classification.</title>
        <authorList>
            <person name="Goeker M."/>
        </authorList>
    </citation>
    <scope>NUCLEOTIDE SEQUENCE [LARGE SCALE GENOMIC DNA]</scope>
    <source>
        <strain evidence="3 4">DSM 12251</strain>
    </source>
</reference>
<dbReference type="InterPro" id="IPR038607">
    <property type="entry name" value="PhoD-like_sf"/>
</dbReference>
<dbReference type="InterPro" id="IPR052900">
    <property type="entry name" value="Phospholipid_Metab_Enz"/>
</dbReference>
<dbReference type="CDD" id="cd07389">
    <property type="entry name" value="MPP_PhoD"/>
    <property type="match status" value="1"/>
</dbReference>
<organism evidence="3 4">
    <name type="scientific">Prosthecobacter dejongeii</name>
    <dbReference type="NCBI Taxonomy" id="48465"/>
    <lineage>
        <taxon>Bacteria</taxon>
        <taxon>Pseudomonadati</taxon>
        <taxon>Verrucomicrobiota</taxon>
        <taxon>Verrucomicrobiia</taxon>
        <taxon>Verrucomicrobiales</taxon>
        <taxon>Verrucomicrobiaceae</taxon>
        <taxon>Prosthecobacter</taxon>
    </lineage>
</organism>
<evidence type="ECO:0000259" key="1">
    <source>
        <dbReference type="Pfam" id="PF09423"/>
    </source>
</evidence>
<keyword evidence="4" id="KW-1185">Reference proteome</keyword>
<name>A0A7W7YHT3_9BACT</name>
<dbReference type="Pfam" id="PF16655">
    <property type="entry name" value="PhoD_N"/>
    <property type="match status" value="1"/>
</dbReference>
<accession>A0A7W7YHT3</accession>
<feature type="domain" description="PhoD-like phosphatase metallophosphatase" evidence="1">
    <location>
        <begin position="161"/>
        <end position="494"/>
    </location>
</feature>
<dbReference type="Gene3D" id="3.60.21.70">
    <property type="entry name" value="PhoD-like phosphatase"/>
    <property type="match status" value="1"/>
</dbReference>
<dbReference type="InterPro" id="IPR018946">
    <property type="entry name" value="PhoD-like_MPP"/>
</dbReference>
<gene>
    <name evidence="3" type="ORF">HNQ64_000670</name>
</gene>
<sequence>MTPPVYPLVPARVSSRRSFVTGSASLALAALACERAFGAVKSAPKFSSYPFTLGVASGDPTADGMVLWTRLAPKPLEGGGMEPVPVEVSWQVSEDEGMTKIVRQGTAIATPEWGHSVHVEVDGLRPERWYWYQFKAGGEVSPKGRTRTFPAKETLPEKLRFAFASCQHFETGLFTAYEHMAKEDLDLVVHLGDYIYEKEGLDGRVRKHTGPEINTLEAYRNRHAQYKGDPALQAMHAIVPWLVTWDDHEVDNNYASDISEEKDVKKEDFLLRRAAAYQAYYEHMPLRRSAMPKGPDMLLYRNVSYGRLADFHVLDTRQYRSDQPCGDGSKPLCAEALNPNSSLLGVIQRDWLFEGLAKSPSTWNVLAQQVMMGLADRKVGEEKGYSMDQWPSCEMERRRILKYFDEQRISNPVVLTGDIHSNWANNLLTDFDDLESKVVATEFVGTSISSGGDGLLKPKTLDAIYAENPFVKFHSAERGYVSCEVTPQHWKTNYQAVEYVTRPGAPLITRTSFAVEAGKAGLQQA</sequence>
<dbReference type="InterPro" id="IPR029052">
    <property type="entry name" value="Metallo-depent_PP-like"/>
</dbReference>
<keyword evidence="3" id="KW-0378">Hydrolase</keyword>
<dbReference type="Pfam" id="PF09423">
    <property type="entry name" value="PhoD"/>
    <property type="match status" value="1"/>
</dbReference>
<dbReference type="GO" id="GO:0004035">
    <property type="term" value="F:alkaline phosphatase activity"/>
    <property type="evidence" value="ECO:0007669"/>
    <property type="project" value="UniProtKB-EC"/>
</dbReference>
<dbReference type="Gene3D" id="2.60.40.380">
    <property type="entry name" value="Purple acid phosphatase-like, N-terminal"/>
    <property type="match status" value="1"/>
</dbReference>
<evidence type="ECO:0000313" key="3">
    <source>
        <dbReference type="EMBL" id="MBB5036436.1"/>
    </source>
</evidence>
<evidence type="ECO:0000313" key="4">
    <source>
        <dbReference type="Proteomes" id="UP000534294"/>
    </source>
</evidence>
<dbReference type="Proteomes" id="UP000534294">
    <property type="component" value="Unassembled WGS sequence"/>
</dbReference>
<dbReference type="AlphaFoldDB" id="A0A7W7YHT3"/>
<dbReference type="PANTHER" id="PTHR43606">
    <property type="entry name" value="PHOSPHATASE, PUTATIVE (AFU_ORTHOLOGUE AFUA_6G08710)-RELATED"/>
    <property type="match status" value="1"/>
</dbReference>
<dbReference type="InterPro" id="IPR032093">
    <property type="entry name" value="PhoD_N"/>
</dbReference>
<dbReference type="SUPFAM" id="SSF56300">
    <property type="entry name" value="Metallo-dependent phosphatases"/>
    <property type="match status" value="1"/>
</dbReference>